<dbReference type="SUPFAM" id="SSF52172">
    <property type="entry name" value="CheY-like"/>
    <property type="match status" value="1"/>
</dbReference>
<keyword evidence="8" id="KW-1185">Reference proteome</keyword>
<accession>A0A1Y0EMS1</accession>
<dbReference type="InterPro" id="IPR000792">
    <property type="entry name" value="Tscrpt_reg_LuxR_C"/>
</dbReference>
<dbReference type="InterPro" id="IPR011006">
    <property type="entry name" value="CheY-like_superfamily"/>
</dbReference>
<dbReference type="Pfam" id="PF00072">
    <property type="entry name" value="Response_reg"/>
    <property type="match status" value="1"/>
</dbReference>
<organism evidence="7 8">
    <name type="scientific">Comamonas serinivorans</name>
    <dbReference type="NCBI Taxonomy" id="1082851"/>
    <lineage>
        <taxon>Bacteria</taxon>
        <taxon>Pseudomonadati</taxon>
        <taxon>Pseudomonadota</taxon>
        <taxon>Betaproteobacteria</taxon>
        <taxon>Burkholderiales</taxon>
        <taxon>Comamonadaceae</taxon>
        <taxon>Comamonas</taxon>
    </lineage>
</organism>
<dbReference type="Proteomes" id="UP000196138">
    <property type="component" value="Chromosome"/>
</dbReference>
<dbReference type="Gene3D" id="3.40.50.2300">
    <property type="match status" value="1"/>
</dbReference>
<dbReference type="InterPro" id="IPR001789">
    <property type="entry name" value="Sig_transdc_resp-reg_receiver"/>
</dbReference>
<dbReference type="SMART" id="SM00421">
    <property type="entry name" value="HTH_LUXR"/>
    <property type="match status" value="1"/>
</dbReference>
<evidence type="ECO:0000259" key="6">
    <source>
        <dbReference type="PROSITE" id="PS50110"/>
    </source>
</evidence>
<dbReference type="GO" id="GO:0000160">
    <property type="term" value="P:phosphorelay signal transduction system"/>
    <property type="evidence" value="ECO:0007669"/>
    <property type="project" value="InterPro"/>
</dbReference>
<proteinExistence type="predicted"/>
<dbReference type="InterPro" id="IPR039420">
    <property type="entry name" value="WalR-like"/>
</dbReference>
<protein>
    <recommendedName>
        <fullName evidence="9">DNA-binding response regulator</fullName>
    </recommendedName>
</protein>
<feature type="domain" description="Response regulatory" evidence="6">
    <location>
        <begin position="45"/>
        <end position="161"/>
    </location>
</feature>
<feature type="region of interest" description="Disordered" evidence="4">
    <location>
        <begin position="1"/>
        <end position="25"/>
    </location>
</feature>
<dbReference type="PRINTS" id="PR00038">
    <property type="entry name" value="HTHLUXR"/>
</dbReference>
<gene>
    <name evidence="7" type="ORF">CCO03_09520</name>
</gene>
<dbReference type="SMART" id="SM00448">
    <property type="entry name" value="REC"/>
    <property type="match status" value="1"/>
</dbReference>
<dbReference type="PROSITE" id="PS50043">
    <property type="entry name" value="HTH_LUXR_2"/>
    <property type="match status" value="1"/>
</dbReference>
<feature type="modified residue" description="4-aspartylphosphate" evidence="3">
    <location>
        <position position="96"/>
    </location>
</feature>
<evidence type="ECO:0000313" key="8">
    <source>
        <dbReference type="Proteomes" id="UP000196138"/>
    </source>
</evidence>
<keyword evidence="1 3" id="KW-0597">Phosphoprotein</keyword>
<dbReference type="Pfam" id="PF00196">
    <property type="entry name" value="GerE"/>
    <property type="match status" value="1"/>
</dbReference>
<evidence type="ECO:0000256" key="1">
    <source>
        <dbReference type="ARBA" id="ARBA00022553"/>
    </source>
</evidence>
<dbReference type="CDD" id="cd17535">
    <property type="entry name" value="REC_NarL-like"/>
    <property type="match status" value="1"/>
</dbReference>
<dbReference type="KEGG" id="cser:CCO03_09520"/>
<dbReference type="InterPro" id="IPR016032">
    <property type="entry name" value="Sig_transdc_resp-reg_C-effctor"/>
</dbReference>
<evidence type="ECO:0000256" key="4">
    <source>
        <dbReference type="SAM" id="MobiDB-lite"/>
    </source>
</evidence>
<dbReference type="PANTHER" id="PTHR43214:SF42">
    <property type="entry name" value="TRANSCRIPTIONAL REGULATORY PROTEIN DESR"/>
    <property type="match status" value="1"/>
</dbReference>
<dbReference type="AlphaFoldDB" id="A0A1Y0EMS1"/>
<dbReference type="GO" id="GO:0006355">
    <property type="term" value="P:regulation of DNA-templated transcription"/>
    <property type="evidence" value="ECO:0007669"/>
    <property type="project" value="InterPro"/>
</dbReference>
<evidence type="ECO:0000256" key="3">
    <source>
        <dbReference type="PROSITE-ProRule" id="PRU00169"/>
    </source>
</evidence>
<dbReference type="PANTHER" id="PTHR43214">
    <property type="entry name" value="TWO-COMPONENT RESPONSE REGULATOR"/>
    <property type="match status" value="1"/>
</dbReference>
<sequence length="260" mass="28635">MPPNATHGPEPLRGGQQALSGPGPDRFRDQQWPMFLMGQVDRPIRVALVTQDAHLRLAVTQELLADGRTDLIGHATGVREGRRLINSRDIDVLMVDLHLSDGTGFQVLEYIKQTRPMMEVIVVSSCDDEDHVLRAFRSGANGFLLKSSWFGSHVEAVLQVVNGGAVVTPSLLRRLVRRLRASAGTEAFANSELPAERDTLSEREKDVLRMLAKGMTSAQVAIQLSIGEQTVNSHVRSIYRKLKVHTRAQAVVMASNFGVL</sequence>
<dbReference type="CDD" id="cd06170">
    <property type="entry name" value="LuxR_C_like"/>
    <property type="match status" value="1"/>
</dbReference>
<reference evidence="7 8" key="1">
    <citation type="submission" date="2017-05" db="EMBL/GenBank/DDBJ databases">
        <authorList>
            <person name="Song R."/>
            <person name="Chenine A.L."/>
            <person name="Ruprecht R.M."/>
        </authorList>
    </citation>
    <scope>NUCLEOTIDE SEQUENCE [LARGE SCALE GENOMIC DNA]</scope>
    <source>
        <strain evidence="7 8">DSM 26136</strain>
    </source>
</reference>
<keyword evidence="2" id="KW-0238">DNA-binding</keyword>
<dbReference type="EMBL" id="CP021455">
    <property type="protein sequence ID" value="ARU04887.1"/>
    <property type="molecule type" value="Genomic_DNA"/>
</dbReference>
<evidence type="ECO:0000313" key="7">
    <source>
        <dbReference type="EMBL" id="ARU04887.1"/>
    </source>
</evidence>
<dbReference type="GO" id="GO:0003677">
    <property type="term" value="F:DNA binding"/>
    <property type="evidence" value="ECO:0007669"/>
    <property type="project" value="UniProtKB-KW"/>
</dbReference>
<evidence type="ECO:0000256" key="2">
    <source>
        <dbReference type="ARBA" id="ARBA00023125"/>
    </source>
</evidence>
<dbReference type="PROSITE" id="PS50110">
    <property type="entry name" value="RESPONSE_REGULATORY"/>
    <property type="match status" value="1"/>
</dbReference>
<feature type="domain" description="HTH luxR-type" evidence="5">
    <location>
        <begin position="193"/>
        <end position="258"/>
    </location>
</feature>
<dbReference type="OrthoDB" id="3623000at2"/>
<dbReference type="SUPFAM" id="SSF46894">
    <property type="entry name" value="C-terminal effector domain of the bipartite response regulators"/>
    <property type="match status" value="1"/>
</dbReference>
<evidence type="ECO:0000259" key="5">
    <source>
        <dbReference type="PROSITE" id="PS50043"/>
    </source>
</evidence>
<dbReference type="InterPro" id="IPR058245">
    <property type="entry name" value="NreC/VraR/RcsB-like_REC"/>
</dbReference>
<name>A0A1Y0EMS1_9BURK</name>
<dbReference type="PROSITE" id="PS00622">
    <property type="entry name" value="HTH_LUXR_1"/>
    <property type="match status" value="1"/>
</dbReference>
<evidence type="ECO:0008006" key="9">
    <source>
        <dbReference type="Google" id="ProtNLM"/>
    </source>
</evidence>